<keyword evidence="5" id="KW-0539">Nucleus</keyword>
<evidence type="ECO:0000313" key="10">
    <source>
        <dbReference type="EMBL" id="CAF1263769.1"/>
    </source>
</evidence>
<evidence type="ECO:0000259" key="8">
    <source>
        <dbReference type="PROSITE" id="PS51059"/>
    </source>
</evidence>
<comment type="caution">
    <text evidence="10">The sequence shown here is derived from an EMBL/GenBank/DDBJ whole genome shotgun (WGS) entry which is preliminary data.</text>
</comment>
<dbReference type="EC" id="2.4.2.-" evidence="6"/>
<dbReference type="OrthoDB" id="6133115at2759"/>
<evidence type="ECO:0000256" key="3">
    <source>
        <dbReference type="ARBA" id="ARBA00022679"/>
    </source>
</evidence>
<accession>A0A815B0M4</accession>
<dbReference type="PROSITE" id="PS51154">
    <property type="entry name" value="MACRO"/>
    <property type="match status" value="1"/>
</dbReference>
<feature type="transmembrane region" description="Helical" evidence="7">
    <location>
        <begin position="225"/>
        <end position="247"/>
    </location>
</feature>
<evidence type="ECO:0000256" key="1">
    <source>
        <dbReference type="ARBA" id="ARBA00004123"/>
    </source>
</evidence>
<dbReference type="SUPFAM" id="SSF52949">
    <property type="entry name" value="Macro domain-like"/>
    <property type="match status" value="1"/>
</dbReference>
<dbReference type="Pfam" id="PF00644">
    <property type="entry name" value="PARP"/>
    <property type="match status" value="1"/>
</dbReference>
<evidence type="ECO:0000313" key="11">
    <source>
        <dbReference type="Proteomes" id="UP000663852"/>
    </source>
</evidence>
<dbReference type="EMBL" id="CAJNOJ010000188">
    <property type="protein sequence ID" value="CAF1263769.1"/>
    <property type="molecule type" value="Genomic_DNA"/>
</dbReference>
<dbReference type="PANTHER" id="PTHR14453">
    <property type="entry name" value="PARP/ZINC FINGER CCCH TYPE DOMAIN CONTAINING PROTEIN"/>
    <property type="match status" value="1"/>
</dbReference>
<name>A0A815B0M4_ADIRI</name>
<keyword evidence="3 6" id="KW-0808">Transferase</keyword>
<dbReference type="GO" id="GO:0005634">
    <property type="term" value="C:nucleus"/>
    <property type="evidence" value="ECO:0007669"/>
    <property type="project" value="UniProtKB-SubCell"/>
</dbReference>
<feature type="transmembrane region" description="Helical" evidence="7">
    <location>
        <begin position="81"/>
        <end position="104"/>
    </location>
</feature>
<dbReference type="InterPro" id="IPR052056">
    <property type="entry name" value="Mono-ARTD/PARP"/>
</dbReference>
<dbReference type="GO" id="GO:0005737">
    <property type="term" value="C:cytoplasm"/>
    <property type="evidence" value="ECO:0007669"/>
    <property type="project" value="TreeGrafter"/>
</dbReference>
<reference evidence="10" key="1">
    <citation type="submission" date="2021-02" db="EMBL/GenBank/DDBJ databases">
        <authorList>
            <person name="Nowell W R."/>
        </authorList>
    </citation>
    <scope>NUCLEOTIDE SEQUENCE</scope>
</reference>
<gene>
    <name evidence="10" type="ORF">EDS130_LOCUS28651</name>
</gene>
<dbReference type="Gene3D" id="3.40.220.10">
    <property type="entry name" value="Leucine Aminopeptidase, subunit E, domain 1"/>
    <property type="match status" value="1"/>
</dbReference>
<evidence type="ECO:0000256" key="6">
    <source>
        <dbReference type="RuleBase" id="RU362114"/>
    </source>
</evidence>
<feature type="transmembrane region" description="Helical" evidence="7">
    <location>
        <begin position="116"/>
        <end position="135"/>
    </location>
</feature>
<feature type="transmembrane region" description="Helical" evidence="7">
    <location>
        <begin position="17"/>
        <end position="37"/>
    </location>
</feature>
<evidence type="ECO:0000256" key="5">
    <source>
        <dbReference type="ARBA" id="ARBA00023242"/>
    </source>
</evidence>
<keyword evidence="7" id="KW-1133">Transmembrane helix</keyword>
<feature type="transmembrane region" description="Helical" evidence="7">
    <location>
        <begin position="147"/>
        <end position="166"/>
    </location>
</feature>
<evidence type="ECO:0000256" key="4">
    <source>
        <dbReference type="ARBA" id="ARBA00023027"/>
    </source>
</evidence>
<feature type="transmembrane region" description="Helical" evidence="7">
    <location>
        <begin position="259"/>
        <end position="277"/>
    </location>
</feature>
<organism evidence="10 11">
    <name type="scientific">Adineta ricciae</name>
    <name type="common">Rotifer</name>
    <dbReference type="NCBI Taxonomy" id="249248"/>
    <lineage>
        <taxon>Eukaryota</taxon>
        <taxon>Metazoa</taxon>
        <taxon>Spiralia</taxon>
        <taxon>Gnathifera</taxon>
        <taxon>Rotifera</taxon>
        <taxon>Eurotatoria</taxon>
        <taxon>Bdelloidea</taxon>
        <taxon>Adinetida</taxon>
        <taxon>Adinetidae</taxon>
        <taxon>Adineta</taxon>
    </lineage>
</organism>
<feature type="domain" description="PARP catalytic" evidence="8">
    <location>
        <begin position="487"/>
        <end position="694"/>
    </location>
</feature>
<dbReference type="Gene3D" id="3.90.228.10">
    <property type="match status" value="1"/>
</dbReference>
<protein>
    <recommendedName>
        <fullName evidence="6">Poly [ADP-ribose] polymerase</fullName>
        <shortName evidence="6">PARP</shortName>
        <ecNumber evidence="6">2.4.2.-</ecNumber>
    </recommendedName>
</protein>
<evidence type="ECO:0000256" key="7">
    <source>
        <dbReference type="SAM" id="Phobius"/>
    </source>
</evidence>
<evidence type="ECO:0000256" key="2">
    <source>
        <dbReference type="ARBA" id="ARBA00022676"/>
    </source>
</evidence>
<dbReference type="InterPro" id="IPR002589">
    <property type="entry name" value="Macro_dom"/>
</dbReference>
<sequence>MMHVGIHNSQKLEIHKAITSILTFGFIITVLLDVFYYSPSITFFTELPITIDGMLQHLLFVSSLMIFITVLTVKSQHGSHVAYFAFQKFVELIPLLIDLVALLSTHQYNTNSPSKLVHLSLILTLIRLIFSFHIVHKKCTYQQTKQLVIIIDISLFILVNTALLRITPSNIIRFGQKISLCFVIIQLHNLFSYPGFWSIFNKTNATRGPFISHRSKVVQTFHGILYFRLILSLFILFLCVTVAFYSVAIAANRTSAVSFIYSVAVCLITYFVVWWDINENISTLRQCGIFYFQIDFATATCAASPKSKSAAGSQVKTSNPTSSTNPMSLIIGRGLIEVEKGDIKQQSVDVIVGTLSSDKLRQALLQAAGDQANDVYNKERLKNPTSLIISTPAGRLPCKRIFFLKWQPNSDDKLLRQSIVDLMYNVVQNVHANTFTSIAFPAIGCGGHACSLKVVVKTMIREMKQHIQQRDLAWKVKFIIEPDQQNTYDEFCKQLFSSDSSDNGHQSTEKYQSIINEFDKKMKGKYTEIVKLECINNERWRTQYDAHWKDFKSRLNEDTEKILYHGCPEAAAKSIMQDCFNRSYAGINGTLFGWGVYFSSDAAYSHGYATRNTRGERCMFVARVLVGKTTQGNKSMKTRPIGFDSTTDGKYIYVIYWAECANEIIISGCQWSVSDGEARSRGREKVTCNRPTSA</sequence>
<dbReference type="PANTHER" id="PTHR14453:SF67">
    <property type="entry name" value="POLY [ADP-RIBOSE] POLYMERASE"/>
    <property type="match status" value="1"/>
</dbReference>
<dbReference type="GO" id="GO:0003714">
    <property type="term" value="F:transcription corepressor activity"/>
    <property type="evidence" value="ECO:0007669"/>
    <property type="project" value="TreeGrafter"/>
</dbReference>
<proteinExistence type="predicted"/>
<dbReference type="PROSITE" id="PS51059">
    <property type="entry name" value="PARP_CATALYTIC"/>
    <property type="match status" value="1"/>
</dbReference>
<dbReference type="GO" id="GO:0010629">
    <property type="term" value="P:negative regulation of gene expression"/>
    <property type="evidence" value="ECO:0007669"/>
    <property type="project" value="TreeGrafter"/>
</dbReference>
<keyword evidence="4 6" id="KW-0520">NAD</keyword>
<dbReference type="SMART" id="SM00506">
    <property type="entry name" value="A1pp"/>
    <property type="match status" value="1"/>
</dbReference>
<feature type="domain" description="Macro" evidence="9">
    <location>
        <begin position="323"/>
        <end position="496"/>
    </location>
</feature>
<dbReference type="InterPro" id="IPR043472">
    <property type="entry name" value="Macro_dom-like"/>
</dbReference>
<keyword evidence="2 6" id="KW-0328">Glycosyltransferase</keyword>
<comment type="subcellular location">
    <subcellularLocation>
        <location evidence="1">Nucleus</location>
    </subcellularLocation>
</comment>
<keyword evidence="7" id="KW-0812">Transmembrane</keyword>
<feature type="transmembrane region" description="Helical" evidence="7">
    <location>
        <begin position="58"/>
        <end position="75"/>
    </location>
</feature>
<dbReference type="InterPro" id="IPR012317">
    <property type="entry name" value="Poly(ADP-ribose)pol_cat_dom"/>
</dbReference>
<evidence type="ECO:0000259" key="9">
    <source>
        <dbReference type="PROSITE" id="PS51154"/>
    </source>
</evidence>
<dbReference type="GO" id="GO:0003950">
    <property type="term" value="F:NAD+ poly-ADP-ribosyltransferase activity"/>
    <property type="evidence" value="ECO:0007669"/>
    <property type="project" value="UniProtKB-UniRule"/>
</dbReference>
<dbReference type="AlphaFoldDB" id="A0A815B0M4"/>
<dbReference type="Proteomes" id="UP000663852">
    <property type="component" value="Unassembled WGS sequence"/>
</dbReference>
<dbReference type="SUPFAM" id="SSF56399">
    <property type="entry name" value="ADP-ribosylation"/>
    <property type="match status" value="1"/>
</dbReference>
<dbReference type="Pfam" id="PF01661">
    <property type="entry name" value="Macro"/>
    <property type="match status" value="1"/>
</dbReference>
<keyword evidence="7" id="KW-0472">Membrane</keyword>